<feature type="binding site" evidence="8">
    <location>
        <position position="267"/>
    </location>
    <ligand>
        <name>L-glutamine</name>
        <dbReference type="ChEBI" id="CHEBI:58359"/>
    </ligand>
</feature>
<evidence type="ECO:0000256" key="4">
    <source>
        <dbReference type="ARBA" id="ARBA00022741"/>
    </source>
</evidence>
<organism evidence="11 12">
    <name type="scientific">Nesterenkonia lacusekhoensis</name>
    <dbReference type="NCBI Taxonomy" id="150832"/>
    <lineage>
        <taxon>Bacteria</taxon>
        <taxon>Bacillati</taxon>
        <taxon>Actinomycetota</taxon>
        <taxon>Actinomycetes</taxon>
        <taxon>Micrococcales</taxon>
        <taxon>Micrococcaceae</taxon>
        <taxon>Nesterenkonia</taxon>
    </lineage>
</organism>
<comment type="function">
    <text evidence="8">Small subunit of the glutamine-dependent carbamoyl phosphate synthetase (CPSase). CPSase catalyzes the formation of carbamoyl phosphate from the ammonia moiety of glutamine, carbonate, and phosphate donated by ATP, constituting the first step of 2 biosynthetic pathways, one leading to arginine and/or urea and the other to pyrimidine nucleotides. The small subunit (glutamine amidotransferase) binds and cleaves glutamine to supply the large subunit with the substrate ammonia.</text>
</comment>
<dbReference type="Pfam" id="PF00117">
    <property type="entry name" value="GATase"/>
    <property type="match status" value="1"/>
</dbReference>
<comment type="catalytic activity">
    <reaction evidence="8">
        <text>L-glutamine + H2O = L-glutamate + NH4(+)</text>
        <dbReference type="Rhea" id="RHEA:15889"/>
        <dbReference type="ChEBI" id="CHEBI:15377"/>
        <dbReference type="ChEBI" id="CHEBI:28938"/>
        <dbReference type="ChEBI" id="CHEBI:29985"/>
        <dbReference type="ChEBI" id="CHEBI:58359"/>
    </reaction>
</comment>
<sequence length="410" mass="44206">MRIEPALFVLEDGTVHEGTAYGARGSRLGEAVFSTGMTGYQETLTDPSYARQIIVQTAPHIGNTGINDEDPESRKIWVAGYVVRDAARRPSNWRSVRSLEEELTAQDVVGIKDVDTRAITRHLRDHGSMRAGVFSGEAASRPVAELVEEVRSQPAMKGARLAEEVTVESAHVVEPADHGWQDEPLASVAAIDLGLKNMTPVRMAERGLRVHVLPASTTFAEIDQLDVDGVFLSNGPGDPATAATQIGLLREVLNARKPFFGICFGNQILGRALGFGTYKLPFGHRGINQPVMDHATGKVEITSQNHGFAVDAPIGEVVTAPQEQYGRVQVSHSSLNDDVVEGLRCLDIPAFSVQYHPEAAAGPHDSAYLFDRFVEMLTSDRVTTGADTLPPEDRRPSASAETTGGSALHA</sequence>
<dbReference type="Proteomes" id="UP001519331">
    <property type="component" value="Unassembled WGS sequence"/>
</dbReference>
<evidence type="ECO:0000256" key="6">
    <source>
        <dbReference type="ARBA" id="ARBA00022962"/>
    </source>
</evidence>
<keyword evidence="8" id="KW-0055">Arginine biosynthesis</keyword>
<evidence type="ECO:0000313" key="12">
    <source>
        <dbReference type="Proteomes" id="UP001519331"/>
    </source>
</evidence>
<evidence type="ECO:0000259" key="10">
    <source>
        <dbReference type="SMART" id="SM01097"/>
    </source>
</evidence>
<dbReference type="SUPFAM" id="SSF52317">
    <property type="entry name" value="Class I glutamine amidotransferase-like"/>
    <property type="match status" value="1"/>
</dbReference>
<dbReference type="InterPro" id="IPR029062">
    <property type="entry name" value="Class_I_gatase-like"/>
</dbReference>
<dbReference type="RefSeq" id="WP_210048521.1">
    <property type="nucleotide sequence ID" value="NZ_JAGINX010000001.1"/>
</dbReference>
<comment type="pathway">
    <text evidence="8">Pyrimidine metabolism; UMP biosynthesis via de novo pathway; (S)-dihydroorotate from bicarbonate: step 1/3.</text>
</comment>
<feature type="binding site" evidence="8">
    <location>
        <position position="48"/>
    </location>
    <ligand>
        <name>L-glutamine</name>
        <dbReference type="ChEBI" id="CHEBI:58359"/>
    </ligand>
</feature>
<dbReference type="InterPro" id="IPR036480">
    <property type="entry name" value="CarbP_synth_ssu_N_sf"/>
</dbReference>
<evidence type="ECO:0000256" key="9">
    <source>
        <dbReference type="SAM" id="MobiDB-lite"/>
    </source>
</evidence>
<feature type="binding site" evidence="8">
    <location>
        <position position="264"/>
    </location>
    <ligand>
        <name>L-glutamine</name>
        <dbReference type="ChEBI" id="CHEBI:58359"/>
    </ligand>
</feature>
<feature type="binding site" evidence="8">
    <location>
        <position position="237"/>
    </location>
    <ligand>
        <name>L-glutamine</name>
        <dbReference type="ChEBI" id="CHEBI:58359"/>
    </ligand>
</feature>
<accession>A0ABS4T2E0</accession>
<dbReference type="PROSITE" id="PS51273">
    <property type="entry name" value="GATASE_TYPE_1"/>
    <property type="match status" value="1"/>
</dbReference>
<feature type="compositionally biased region" description="Polar residues" evidence="9">
    <location>
        <begin position="399"/>
        <end position="410"/>
    </location>
</feature>
<dbReference type="InterPro" id="IPR006274">
    <property type="entry name" value="CarbamoylP_synth_ssu"/>
</dbReference>
<feature type="active site" evidence="8">
    <location>
        <position position="356"/>
    </location>
</feature>
<feature type="binding site" evidence="8">
    <location>
        <position position="307"/>
    </location>
    <ligand>
        <name>L-glutamine</name>
        <dbReference type="ChEBI" id="CHEBI:58359"/>
    </ligand>
</feature>
<keyword evidence="3 8" id="KW-0436">Ligase</keyword>
<keyword evidence="8" id="KW-0665">Pyrimidine biosynthesis</keyword>
<feature type="binding site" evidence="8">
    <location>
        <position position="235"/>
    </location>
    <ligand>
        <name>L-glutamine</name>
        <dbReference type="ChEBI" id="CHEBI:58359"/>
    </ligand>
</feature>
<dbReference type="Pfam" id="PF00988">
    <property type="entry name" value="CPSase_sm_chain"/>
    <property type="match status" value="1"/>
</dbReference>
<keyword evidence="6 8" id="KW-0315">Glutamine amidotransferase</keyword>
<dbReference type="PRINTS" id="PR00096">
    <property type="entry name" value="GATASE"/>
</dbReference>
<dbReference type="EMBL" id="JAGINX010000001">
    <property type="protein sequence ID" value="MBP2318189.1"/>
    <property type="molecule type" value="Genomic_DNA"/>
</dbReference>
<feature type="region of interest" description="Disordered" evidence="9">
    <location>
        <begin position="383"/>
        <end position="410"/>
    </location>
</feature>
<dbReference type="InterPro" id="IPR002474">
    <property type="entry name" value="CarbamoylP_synth_ssu_N"/>
</dbReference>
<proteinExistence type="inferred from homology"/>
<dbReference type="CDD" id="cd01744">
    <property type="entry name" value="GATase1_CPSase"/>
    <property type="match status" value="1"/>
</dbReference>
<feature type="binding site" evidence="8">
    <location>
        <position position="308"/>
    </location>
    <ligand>
        <name>L-glutamine</name>
        <dbReference type="ChEBI" id="CHEBI:58359"/>
    </ligand>
</feature>
<evidence type="ECO:0000256" key="2">
    <source>
        <dbReference type="ARBA" id="ARBA00007800"/>
    </source>
</evidence>
<dbReference type="NCBIfam" id="NF009475">
    <property type="entry name" value="PRK12838.1"/>
    <property type="match status" value="1"/>
</dbReference>
<keyword evidence="4 8" id="KW-0547">Nucleotide-binding</keyword>
<comment type="subunit">
    <text evidence="8">Composed of two chains; the small (or glutamine) chain promotes the hydrolysis of glutamine to ammonia, which is used by the large (or ammonia) chain to synthesize carbamoyl phosphate. Tetramer of heterodimers (alpha,beta)4.</text>
</comment>
<dbReference type="InterPro" id="IPR017926">
    <property type="entry name" value="GATASE"/>
</dbReference>
<dbReference type="PRINTS" id="PR00097">
    <property type="entry name" value="ANTSNTHASEII"/>
</dbReference>
<feature type="domain" description="Carbamoyl-phosphate synthase small subunit N-terminal" evidence="10">
    <location>
        <begin position="4"/>
        <end position="134"/>
    </location>
</feature>
<dbReference type="InterPro" id="IPR035686">
    <property type="entry name" value="CPSase_GATase1"/>
</dbReference>
<evidence type="ECO:0000256" key="1">
    <source>
        <dbReference type="ARBA" id="ARBA00005077"/>
    </source>
</evidence>
<feature type="active site" evidence="8">
    <location>
        <position position="358"/>
    </location>
</feature>
<keyword evidence="12" id="KW-1185">Reference proteome</keyword>
<feature type="active site" description="Nucleophile" evidence="8">
    <location>
        <position position="263"/>
    </location>
</feature>
<keyword evidence="5 8" id="KW-0067">ATP-binding</keyword>
<comment type="caution">
    <text evidence="11">The sequence shown here is derived from an EMBL/GenBank/DDBJ whole genome shotgun (WGS) entry which is preliminary data.</text>
</comment>
<comment type="catalytic activity">
    <reaction evidence="7 8">
        <text>hydrogencarbonate + L-glutamine + 2 ATP + H2O = carbamoyl phosphate + L-glutamate + 2 ADP + phosphate + 2 H(+)</text>
        <dbReference type="Rhea" id="RHEA:18633"/>
        <dbReference type="ChEBI" id="CHEBI:15377"/>
        <dbReference type="ChEBI" id="CHEBI:15378"/>
        <dbReference type="ChEBI" id="CHEBI:17544"/>
        <dbReference type="ChEBI" id="CHEBI:29985"/>
        <dbReference type="ChEBI" id="CHEBI:30616"/>
        <dbReference type="ChEBI" id="CHEBI:43474"/>
        <dbReference type="ChEBI" id="CHEBI:58228"/>
        <dbReference type="ChEBI" id="CHEBI:58359"/>
        <dbReference type="ChEBI" id="CHEBI:456216"/>
        <dbReference type="EC" id="6.3.5.5"/>
    </reaction>
</comment>
<dbReference type="PRINTS" id="PR00099">
    <property type="entry name" value="CPSGATASE"/>
</dbReference>
<dbReference type="SMART" id="SM01097">
    <property type="entry name" value="CPSase_sm_chain"/>
    <property type="match status" value="1"/>
</dbReference>
<dbReference type="NCBIfam" id="TIGR01368">
    <property type="entry name" value="CPSaseIIsmall"/>
    <property type="match status" value="1"/>
</dbReference>
<dbReference type="GO" id="GO:0004088">
    <property type="term" value="F:carbamoyl-phosphate synthase (glutamine-hydrolyzing) activity"/>
    <property type="evidence" value="ECO:0007669"/>
    <property type="project" value="UniProtKB-EC"/>
</dbReference>
<dbReference type="PANTHER" id="PTHR43418:SF7">
    <property type="entry name" value="CARBAMOYL-PHOSPHATE SYNTHASE SMALL CHAIN"/>
    <property type="match status" value="1"/>
</dbReference>
<name>A0ABS4T2E0_9MICC</name>
<evidence type="ECO:0000256" key="7">
    <source>
        <dbReference type="ARBA" id="ARBA00048816"/>
    </source>
</evidence>
<feature type="binding site" evidence="8">
    <location>
        <position position="305"/>
    </location>
    <ligand>
        <name>L-glutamine</name>
        <dbReference type="ChEBI" id="CHEBI:58359"/>
    </ligand>
</feature>
<feature type="region of interest" description="CPSase" evidence="8">
    <location>
        <begin position="1"/>
        <end position="188"/>
    </location>
</feature>
<dbReference type="HAMAP" id="MF_01209">
    <property type="entry name" value="CPSase_S_chain"/>
    <property type="match status" value="1"/>
</dbReference>
<evidence type="ECO:0000313" key="11">
    <source>
        <dbReference type="EMBL" id="MBP2318189.1"/>
    </source>
</evidence>
<keyword evidence="8" id="KW-0028">Amino-acid biosynthesis</keyword>
<evidence type="ECO:0000256" key="8">
    <source>
        <dbReference type="HAMAP-Rule" id="MF_01209"/>
    </source>
</evidence>
<comment type="pathway">
    <text evidence="1 8">Amino-acid biosynthesis; L-arginine biosynthesis; carbamoyl phosphate from bicarbonate: step 1/1.</text>
</comment>
<comment type="similarity">
    <text evidence="2 8">Belongs to the CarA family.</text>
</comment>
<reference evidence="11 12" key="1">
    <citation type="submission" date="2021-03" db="EMBL/GenBank/DDBJ databases">
        <title>Sequencing the genomes of 1000 actinobacteria strains.</title>
        <authorList>
            <person name="Klenk H.-P."/>
        </authorList>
    </citation>
    <scope>NUCLEOTIDE SEQUENCE [LARGE SCALE GENOMIC DNA]</scope>
    <source>
        <strain evidence="11 12">DSM 12544</strain>
    </source>
</reference>
<dbReference type="InterPro" id="IPR050472">
    <property type="entry name" value="Anth_synth/Amidotransfase"/>
</dbReference>
<evidence type="ECO:0000256" key="3">
    <source>
        <dbReference type="ARBA" id="ARBA00022598"/>
    </source>
</evidence>
<dbReference type="EC" id="6.3.5.5" evidence="8"/>
<dbReference type="Gene3D" id="3.50.30.20">
    <property type="entry name" value="Carbamoyl-phosphate synthase small subunit, N-terminal domain"/>
    <property type="match status" value="1"/>
</dbReference>
<dbReference type="Gene3D" id="3.40.50.880">
    <property type="match status" value="1"/>
</dbReference>
<evidence type="ECO:0000256" key="5">
    <source>
        <dbReference type="ARBA" id="ARBA00022840"/>
    </source>
</evidence>
<gene>
    <name evidence="8" type="primary">carA</name>
    <name evidence="11" type="ORF">JOF45_001208</name>
</gene>
<protein>
    <recommendedName>
        <fullName evidence="8">Carbamoyl phosphate synthase small chain</fullName>
        <ecNumber evidence="8">6.3.5.5</ecNumber>
    </recommendedName>
    <alternativeName>
        <fullName evidence="8">Carbamoyl phosphate synthetase glutamine chain</fullName>
    </alternativeName>
</protein>
<dbReference type="PANTHER" id="PTHR43418">
    <property type="entry name" value="MULTIFUNCTIONAL TRYPTOPHAN BIOSYNTHESIS PROTEIN-RELATED"/>
    <property type="match status" value="1"/>
</dbReference>
<dbReference type="SUPFAM" id="SSF52021">
    <property type="entry name" value="Carbamoyl phosphate synthetase, small subunit N-terminal domain"/>
    <property type="match status" value="1"/>
</dbReference>